<feature type="transmembrane region" description="Helical" evidence="1">
    <location>
        <begin position="227"/>
        <end position="249"/>
    </location>
</feature>
<protein>
    <recommendedName>
        <fullName evidence="4">DUF2029 domain-containing protein</fullName>
    </recommendedName>
</protein>
<feature type="transmembrane region" description="Helical" evidence="1">
    <location>
        <begin position="309"/>
        <end position="329"/>
    </location>
</feature>
<accession>A0ABU1FUC5</accession>
<dbReference type="PIRSF" id="PIRSF010361">
    <property type="entry name" value="UCP010361"/>
    <property type="match status" value="1"/>
</dbReference>
<comment type="caution">
    <text evidence="2">The sequence shown here is derived from an EMBL/GenBank/DDBJ whole genome shotgun (WGS) entry which is preliminary data.</text>
</comment>
<organism evidence="2 3">
    <name type="scientific">Nesterenkonia flava</name>
    <dbReference type="NCBI Taxonomy" id="469799"/>
    <lineage>
        <taxon>Bacteria</taxon>
        <taxon>Bacillati</taxon>
        <taxon>Actinomycetota</taxon>
        <taxon>Actinomycetes</taxon>
        <taxon>Micrococcales</taxon>
        <taxon>Micrococcaceae</taxon>
        <taxon>Nesterenkonia</taxon>
    </lineage>
</organism>
<keyword evidence="1" id="KW-0812">Transmembrane</keyword>
<keyword evidence="1" id="KW-1133">Transmembrane helix</keyword>
<dbReference type="RefSeq" id="WP_310537159.1">
    <property type="nucleotide sequence ID" value="NZ_BAAAOC010000090.1"/>
</dbReference>
<gene>
    <name evidence="2" type="ORF">RH857_06495</name>
</gene>
<evidence type="ECO:0000313" key="2">
    <source>
        <dbReference type="EMBL" id="MDR5711783.1"/>
    </source>
</evidence>
<dbReference type="Proteomes" id="UP001260872">
    <property type="component" value="Unassembled WGS sequence"/>
</dbReference>
<feature type="transmembrane region" description="Helical" evidence="1">
    <location>
        <begin position="182"/>
        <end position="215"/>
    </location>
</feature>
<feature type="transmembrane region" description="Helical" evidence="1">
    <location>
        <begin position="375"/>
        <end position="393"/>
    </location>
</feature>
<evidence type="ECO:0008006" key="4">
    <source>
        <dbReference type="Google" id="ProtNLM"/>
    </source>
</evidence>
<keyword evidence="3" id="KW-1185">Reference proteome</keyword>
<dbReference type="InterPro" id="IPR016570">
    <property type="entry name" value="UCP010361"/>
</dbReference>
<name>A0ABU1FUC5_9MICC</name>
<feature type="transmembrane region" description="Helical" evidence="1">
    <location>
        <begin position="335"/>
        <end position="354"/>
    </location>
</feature>
<feature type="transmembrane region" description="Helical" evidence="1">
    <location>
        <begin position="145"/>
        <end position="162"/>
    </location>
</feature>
<sequence length="445" mass="49186">MPRILVALTLGAILLSALSSQWCRINGWGQPGVYHYGCYSDVTALWTLRGFHEFPHAPFVPAEEFTQTAEPGFEYPILTSLVAVALAWVTHKLSLPGGEGAPTAAYWAGRDSLLLWDITFLVSALLWIALVLITMKSAGRRPWDAVIVAVSPAIIFGIGINWDIWPAVALAGAVLAYQRGRLVWAGVLVGVGVSFKVYPLFLLGAVLVLMLRGLWKRDTDVSPLHFVRLLAATALTWLVINGPAMLLNFEAWRLFYDFSAERGAGNSSLWHLWILLGDTFGPVDSLWTWGSELFAPAPGEDGGAEMISFLSLTLFALSCAGVLILGLLAKNPPRMVQLLLLIVAAFMIFNKVYSPQFMLWLVPLIALAAPRIRDVIIWHAVQVLHFWAIWMHLAQRGDNYMDRHSMDPDLMAIAIVAVHLSTAYIAAQVVWDILRPERDVVRTSP</sequence>
<feature type="transmembrane region" description="Helical" evidence="1">
    <location>
        <begin position="113"/>
        <end position="133"/>
    </location>
</feature>
<evidence type="ECO:0000256" key="1">
    <source>
        <dbReference type="SAM" id="Phobius"/>
    </source>
</evidence>
<reference evidence="3" key="1">
    <citation type="submission" date="2023-07" db="EMBL/GenBank/DDBJ databases">
        <title>Description of three actinobacteria isolated from air of manufacturing shop in a pharmaceutical factory.</title>
        <authorList>
            <person name="Zhang D.-F."/>
        </authorList>
    </citation>
    <scope>NUCLEOTIDE SEQUENCE [LARGE SCALE GENOMIC DNA]</scope>
    <source>
        <strain evidence="3">CCTCC AB 207010</strain>
    </source>
</reference>
<keyword evidence="1" id="KW-0472">Membrane</keyword>
<proteinExistence type="predicted"/>
<dbReference type="EMBL" id="JAVKGT010000013">
    <property type="protein sequence ID" value="MDR5711783.1"/>
    <property type="molecule type" value="Genomic_DNA"/>
</dbReference>
<evidence type="ECO:0000313" key="3">
    <source>
        <dbReference type="Proteomes" id="UP001260872"/>
    </source>
</evidence>